<dbReference type="Pfam" id="PF07833">
    <property type="entry name" value="Cu_amine_oxidN1"/>
    <property type="match status" value="1"/>
</dbReference>
<comment type="similarity">
    <text evidence="4">Belongs to the glycosyl hydrolase 18 family.</text>
</comment>
<dbReference type="PROSITE" id="PS51910">
    <property type="entry name" value="GH18_2"/>
    <property type="match status" value="1"/>
</dbReference>
<keyword evidence="8" id="KW-1185">Reference proteome</keyword>
<dbReference type="EC" id="3.5.1.28" evidence="7"/>
<dbReference type="EMBL" id="MDER01000002">
    <property type="protein sequence ID" value="ODP30367.1"/>
    <property type="molecule type" value="Genomic_DNA"/>
</dbReference>
<keyword evidence="5" id="KW-0472">Membrane</keyword>
<dbReference type="InterPro" id="IPR001579">
    <property type="entry name" value="Glyco_hydro_18_chit_AS"/>
</dbReference>
<keyword evidence="5" id="KW-0812">Transmembrane</keyword>
<dbReference type="AlphaFoldDB" id="A0A1E3L967"/>
<dbReference type="InterPro" id="IPR012854">
    <property type="entry name" value="Cu_amine_oxidase-like_N"/>
</dbReference>
<proteinExistence type="inferred from homology"/>
<sequence length="570" mass="64650">MNRKERAHLHRSNKRRWWVLGFVAFLIIGWIIFEIFPNPLHKDPDWKGLAKPIFIKGEILPYSAIGTGDSLQLPLPVLQEQIDPNIRYEEATQSVILTTDRNLVQLQSGSKDAQLNMKSVQLRFAPQQEGEVLYVPLAPLKETYGINVYEDPTTGAVILLKAGEKVQYAHTVTAGADQTVALRVEADIHSRIYTDVPQNARLRIWETGEEWYTVQLDNGYVGYMQKDSVALDDLETVSVPKMPDNRVNRDWAGKKVNLTWEAVYERQPDTTKIGELPGVNVVSPTWFEIVDNTGNVRSKADMHYVNWAHNRNKEVWGLISNNFDADMTTGALSTYENRSRVISQILEYADLYQLDGINIDFESVHTSDGPNVTQFVRELRPLALQKDLVLSMDVTPKSNSELWSKFLDREALAPSLDYMMLMAYDEHWAASPKSGSVASLPWVEKAVNRVLEEDEVPANKLILGVPLYSRVWTEKTEDGKTKVSSKALGMNGIAELIKEKKLSPKFDQTTGQNYVEYQEEGTLKRIWIEDEVSLTARVQLAQKLNLAGVASWTRSLGDERAWNTLSKIEK</sequence>
<dbReference type="Gene3D" id="3.30.457.10">
    <property type="entry name" value="Copper amine oxidase-like, N-terminal domain"/>
    <property type="match status" value="1"/>
</dbReference>
<evidence type="ECO:0000259" key="6">
    <source>
        <dbReference type="PROSITE" id="PS51910"/>
    </source>
</evidence>
<dbReference type="GO" id="GO:0004553">
    <property type="term" value="F:hydrolase activity, hydrolyzing O-glycosyl compounds"/>
    <property type="evidence" value="ECO:0007669"/>
    <property type="project" value="InterPro"/>
</dbReference>
<dbReference type="Proteomes" id="UP000094578">
    <property type="component" value="Unassembled WGS sequence"/>
</dbReference>
<dbReference type="InterPro" id="IPR036582">
    <property type="entry name" value="Mao_N_sf"/>
</dbReference>
<evidence type="ECO:0000256" key="4">
    <source>
        <dbReference type="RuleBase" id="RU004453"/>
    </source>
</evidence>
<dbReference type="Gene3D" id="2.30.30.40">
    <property type="entry name" value="SH3 Domains"/>
    <property type="match status" value="1"/>
</dbReference>
<dbReference type="GO" id="GO:0008745">
    <property type="term" value="F:N-acetylmuramoyl-L-alanine amidase activity"/>
    <property type="evidence" value="ECO:0007669"/>
    <property type="project" value="UniProtKB-EC"/>
</dbReference>
<dbReference type="PATRIC" id="fig|1886670.3.peg.88"/>
<dbReference type="InterPro" id="IPR001223">
    <property type="entry name" value="Glyco_hydro18_cat"/>
</dbReference>
<dbReference type="InterPro" id="IPR011583">
    <property type="entry name" value="Chitinase_II/V-like_cat"/>
</dbReference>
<dbReference type="InterPro" id="IPR029070">
    <property type="entry name" value="Chitinase_insertion_sf"/>
</dbReference>
<dbReference type="InterPro" id="IPR017853">
    <property type="entry name" value="GH"/>
</dbReference>
<evidence type="ECO:0000256" key="5">
    <source>
        <dbReference type="SAM" id="Phobius"/>
    </source>
</evidence>
<evidence type="ECO:0000256" key="3">
    <source>
        <dbReference type="RuleBase" id="RU000489"/>
    </source>
</evidence>
<dbReference type="PANTHER" id="PTHR46066">
    <property type="entry name" value="CHITINASE DOMAIN-CONTAINING PROTEIN 1 FAMILY MEMBER"/>
    <property type="match status" value="1"/>
</dbReference>
<keyword evidence="2 3" id="KW-0326">Glycosidase</keyword>
<dbReference type="Gene3D" id="3.20.20.80">
    <property type="entry name" value="Glycosidases"/>
    <property type="match status" value="1"/>
</dbReference>
<name>A0A1E3L967_9BACL</name>
<dbReference type="STRING" id="1886670.PTI45_00088"/>
<dbReference type="PANTHER" id="PTHR46066:SF2">
    <property type="entry name" value="CHITINASE DOMAIN-CONTAINING PROTEIN 1"/>
    <property type="match status" value="1"/>
</dbReference>
<dbReference type="SUPFAM" id="SSF51445">
    <property type="entry name" value="(Trans)glycosidases"/>
    <property type="match status" value="1"/>
</dbReference>
<gene>
    <name evidence="7" type="primary">amiA</name>
    <name evidence="7" type="ORF">PTI45_00088</name>
</gene>
<dbReference type="GO" id="GO:0008061">
    <property type="term" value="F:chitin binding"/>
    <property type="evidence" value="ECO:0007669"/>
    <property type="project" value="InterPro"/>
</dbReference>
<dbReference type="GO" id="GO:0005975">
    <property type="term" value="P:carbohydrate metabolic process"/>
    <property type="evidence" value="ECO:0007669"/>
    <property type="project" value="InterPro"/>
</dbReference>
<evidence type="ECO:0000313" key="8">
    <source>
        <dbReference type="Proteomes" id="UP000094578"/>
    </source>
</evidence>
<feature type="transmembrane region" description="Helical" evidence="5">
    <location>
        <begin position="16"/>
        <end position="33"/>
    </location>
</feature>
<keyword evidence="5" id="KW-1133">Transmembrane helix</keyword>
<keyword evidence="1 3" id="KW-0378">Hydrolase</keyword>
<dbReference type="PROSITE" id="PS01095">
    <property type="entry name" value="GH18_1"/>
    <property type="match status" value="1"/>
</dbReference>
<accession>A0A1E3L967</accession>
<reference evidence="7 8" key="1">
    <citation type="submission" date="2016-08" db="EMBL/GenBank/DDBJ databases">
        <title>Genome sequencing of Paenibacillus sp. TI45-13ar, isolated from Korean traditional nuruk.</title>
        <authorList>
            <person name="Kim S.-J."/>
        </authorList>
    </citation>
    <scope>NUCLEOTIDE SEQUENCE [LARGE SCALE GENOMIC DNA]</scope>
    <source>
        <strain evidence="7 8">TI45-13ar</strain>
    </source>
</reference>
<dbReference type="RefSeq" id="WP_069325582.1">
    <property type="nucleotide sequence ID" value="NZ_MDER01000002.1"/>
</dbReference>
<evidence type="ECO:0000256" key="2">
    <source>
        <dbReference type="ARBA" id="ARBA00023295"/>
    </source>
</evidence>
<comment type="caution">
    <text evidence="7">The sequence shown here is derived from an EMBL/GenBank/DDBJ whole genome shotgun (WGS) entry which is preliminary data.</text>
</comment>
<dbReference type="Gene3D" id="3.10.50.10">
    <property type="match status" value="1"/>
</dbReference>
<dbReference type="SMART" id="SM00636">
    <property type="entry name" value="Glyco_18"/>
    <property type="match status" value="1"/>
</dbReference>
<protein>
    <submittedName>
        <fullName evidence="7">N-acetylmuramoyl-L-alanine amidase</fullName>
        <ecNumber evidence="7">3.5.1.28</ecNumber>
    </submittedName>
</protein>
<feature type="domain" description="GH18" evidence="6">
    <location>
        <begin position="254"/>
        <end position="570"/>
    </location>
</feature>
<evidence type="ECO:0000313" key="7">
    <source>
        <dbReference type="EMBL" id="ODP30367.1"/>
    </source>
</evidence>
<dbReference type="SUPFAM" id="SSF55383">
    <property type="entry name" value="Copper amine oxidase, domain N"/>
    <property type="match status" value="1"/>
</dbReference>
<organism evidence="7 8">
    <name type="scientific">Paenibacillus nuruki</name>
    <dbReference type="NCBI Taxonomy" id="1886670"/>
    <lineage>
        <taxon>Bacteria</taxon>
        <taxon>Bacillati</taxon>
        <taxon>Bacillota</taxon>
        <taxon>Bacilli</taxon>
        <taxon>Bacillales</taxon>
        <taxon>Paenibacillaceae</taxon>
        <taxon>Paenibacillus</taxon>
    </lineage>
</organism>
<evidence type="ECO:0000256" key="1">
    <source>
        <dbReference type="ARBA" id="ARBA00022801"/>
    </source>
</evidence>
<dbReference type="Pfam" id="PF00704">
    <property type="entry name" value="Glyco_hydro_18"/>
    <property type="match status" value="1"/>
</dbReference>